<keyword evidence="7" id="KW-0456">Lyase</keyword>
<dbReference type="Proteomes" id="UP000305238">
    <property type="component" value="Unassembled WGS sequence"/>
</dbReference>
<reference evidence="7 8" key="1">
    <citation type="submission" date="2019-05" db="EMBL/GenBank/DDBJ databases">
        <title>Draft genome sequence of Actinomadura geliboluensis A8036.</title>
        <authorList>
            <person name="Saricaoglu S."/>
            <person name="Isik K."/>
        </authorList>
    </citation>
    <scope>NUCLEOTIDE SEQUENCE [LARGE SCALE GENOMIC DNA]</scope>
    <source>
        <strain evidence="7 8">A8036</strain>
    </source>
</reference>
<evidence type="ECO:0000256" key="2">
    <source>
        <dbReference type="ARBA" id="ARBA00023052"/>
    </source>
</evidence>
<dbReference type="GO" id="GO:0030976">
    <property type="term" value="F:thiamine pyrophosphate binding"/>
    <property type="evidence" value="ECO:0007669"/>
    <property type="project" value="InterPro"/>
</dbReference>
<dbReference type="InterPro" id="IPR000399">
    <property type="entry name" value="TPP-bd_CS"/>
</dbReference>
<evidence type="ECO:0000256" key="1">
    <source>
        <dbReference type="ARBA" id="ARBA00007812"/>
    </source>
</evidence>
<feature type="domain" description="Thiamine pyrophosphate enzyme central" evidence="4">
    <location>
        <begin position="196"/>
        <end position="322"/>
    </location>
</feature>
<dbReference type="InterPro" id="IPR029035">
    <property type="entry name" value="DHS-like_NAD/FAD-binding_dom"/>
</dbReference>
<feature type="domain" description="Thiamine pyrophosphate enzyme N-terminal TPP-binding" evidence="6">
    <location>
        <begin position="4"/>
        <end position="120"/>
    </location>
</feature>
<dbReference type="GO" id="GO:0009097">
    <property type="term" value="P:isoleucine biosynthetic process"/>
    <property type="evidence" value="ECO:0007669"/>
    <property type="project" value="TreeGrafter"/>
</dbReference>
<evidence type="ECO:0000259" key="6">
    <source>
        <dbReference type="Pfam" id="PF02776"/>
    </source>
</evidence>
<accession>A0A5S4HA75</accession>
<dbReference type="InterPro" id="IPR011766">
    <property type="entry name" value="TPP_enzyme_TPP-bd"/>
</dbReference>
<dbReference type="GO" id="GO:0009099">
    <property type="term" value="P:L-valine biosynthetic process"/>
    <property type="evidence" value="ECO:0007669"/>
    <property type="project" value="TreeGrafter"/>
</dbReference>
<feature type="domain" description="Thiamine pyrophosphate enzyme TPP-binding" evidence="5">
    <location>
        <begin position="383"/>
        <end position="523"/>
    </location>
</feature>
<dbReference type="InterPro" id="IPR012001">
    <property type="entry name" value="Thiamin_PyroP_enz_TPP-bd_dom"/>
</dbReference>
<dbReference type="OrthoDB" id="4959782at2"/>
<evidence type="ECO:0000313" key="7">
    <source>
        <dbReference type="EMBL" id="TMR41876.1"/>
    </source>
</evidence>
<evidence type="ECO:0000259" key="4">
    <source>
        <dbReference type="Pfam" id="PF00205"/>
    </source>
</evidence>
<dbReference type="RefSeq" id="WP_138633870.1">
    <property type="nucleotide sequence ID" value="NZ_VCKZ01000011.1"/>
</dbReference>
<dbReference type="AlphaFoldDB" id="A0A5S4HA75"/>
<keyword evidence="8" id="KW-1185">Reference proteome</keyword>
<evidence type="ECO:0000313" key="8">
    <source>
        <dbReference type="Proteomes" id="UP000305238"/>
    </source>
</evidence>
<dbReference type="GO" id="GO:0050660">
    <property type="term" value="F:flavin adenine dinucleotide binding"/>
    <property type="evidence" value="ECO:0007669"/>
    <property type="project" value="TreeGrafter"/>
</dbReference>
<gene>
    <name evidence="7" type="ORF">ETD96_03420</name>
</gene>
<dbReference type="SUPFAM" id="SSF52467">
    <property type="entry name" value="DHS-like NAD/FAD-binding domain"/>
    <property type="match status" value="1"/>
</dbReference>
<dbReference type="GO" id="GO:0003984">
    <property type="term" value="F:acetolactate synthase activity"/>
    <property type="evidence" value="ECO:0007669"/>
    <property type="project" value="TreeGrafter"/>
</dbReference>
<dbReference type="Pfam" id="PF00205">
    <property type="entry name" value="TPP_enzyme_M"/>
    <property type="match status" value="1"/>
</dbReference>
<dbReference type="GO" id="GO:0000287">
    <property type="term" value="F:magnesium ion binding"/>
    <property type="evidence" value="ECO:0007669"/>
    <property type="project" value="InterPro"/>
</dbReference>
<dbReference type="PROSITE" id="PS00187">
    <property type="entry name" value="TPP_ENZYMES"/>
    <property type="match status" value="1"/>
</dbReference>
<comment type="similarity">
    <text evidence="1 3">Belongs to the TPP enzyme family.</text>
</comment>
<evidence type="ECO:0000256" key="3">
    <source>
        <dbReference type="RuleBase" id="RU362132"/>
    </source>
</evidence>
<sequence length="534" mass="54904">MTSMTGGEALVAALAAHGVDTIFGIPGTHNLTVYAAMERHGIRHVSPRHEQGAGYAADGYARSSGRPAVCLTTTGPAILNAAAAAAQAYSDSVPVLFVSPGMPLRHPGRGNGLLHEVKDQSAAMAAVLGRSHRVTSVEEIPLAVAQAWTDLVSGRPRPVHLEIPLDLLEEQADVTVPGPVPAAARTPAAEAVEAGAAACAAARRPVLVVGGGAARAGDEALSLAEAVGAPVVSTANGKGVVPEDHPLFVGAGLQHRCVLELMDDSDLVIAVGTEFAPSDWWIGLPDLSGKVLRVDVDPAQIVTNVIPAVSLVGDAALALRALLERLDVPAPADAPERAARWRDLHRAAAREEGAPWLRIVSAIAEALPRDAIVASDSAMACYYGALSNLPLHRPGAFLYPTGGGTLGFGLPAGIGAKTAHPDTAVLVLQGDGGTMFTVAELAAAAELGIALPVVVVDNGGYGEIRNEMADRDEPVHAVALGRPDFPALARSLGCRGVRVEDAAELTGEIKAALDADRPTLIHVREESRAARGMA</sequence>
<keyword evidence="2 3" id="KW-0786">Thiamine pyrophosphate</keyword>
<dbReference type="InterPro" id="IPR029061">
    <property type="entry name" value="THDP-binding"/>
</dbReference>
<dbReference type="InterPro" id="IPR012000">
    <property type="entry name" value="Thiamin_PyroP_enz_cen_dom"/>
</dbReference>
<dbReference type="GO" id="GO:0005948">
    <property type="term" value="C:acetolactate synthase complex"/>
    <property type="evidence" value="ECO:0007669"/>
    <property type="project" value="TreeGrafter"/>
</dbReference>
<dbReference type="Pfam" id="PF02776">
    <property type="entry name" value="TPP_enzyme_N"/>
    <property type="match status" value="1"/>
</dbReference>
<comment type="caution">
    <text evidence="7">The sequence shown here is derived from an EMBL/GenBank/DDBJ whole genome shotgun (WGS) entry which is preliminary data.</text>
</comment>
<proteinExistence type="inferred from homology"/>
<dbReference type="InterPro" id="IPR045229">
    <property type="entry name" value="TPP_enz"/>
</dbReference>
<dbReference type="Gene3D" id="3.40.50.1220">
    <property type="entry name" value="TPP-binding domain"/>
    <property type="match status" value="1"/>
</dbReference>
<dbReference type="EC" id="4.1.1.75" evidence="7"/>
<protein>
    <submittedName>
        <fullName evidence="7">5-guanidino-2-oxopentanoate decarboxylase</fullName>
        <ecNumber evidence="7">4.1.1.75</ecNumber>
    </submittedName>
</protein>
<dbReference type="FunFam" id="3.40.50.970:FF:000007">
    <property type="entry name" value="Acetolactate synthase"/>
    <property type="match status" value="1"/>
</dbReference>
<evidence type="ECO:0000259" key="5">
    <source>
        <dbReference type="Pfam" id="PF02775"/>
    </source>
</evidence>
<dbReference type="CDD" id="cd07035">
    <property type="entry name" value="TPP_PYR_POX_like"/>
    <property type="match status" value="1"/>
</dbReference>
<organism evidence="7 8">
    <name type="scientific">Actinomadura geliboluensis</name>
    <dbReference type="NCBI Taxonomy" id="882440"/>
    <lineage>
        <taxon>Bacteria</taxon>
        <taxon>Bacillati</taxon>
        <taxon>Actinomycetota</taxon>
        <taxon>Actinomycetes</taxon>
        <taxon>Streptosporangiales</taxon>
        <taxon>Thermomonosporaceae</taxon>
        <taxon>Actinomadura</taxon>
    </lineage>
</organism>
<dbReference type="PANTHER" id="PTHR18968:SF167">
    <property type="entry name" value="ACETOLACTATE SYNTHASE LARGE SUBUNIT ILVB2-RELATED"/>
    <property type="match status" value="1"/>
</dbReference>
<dbReference type="EMBL" id="VCKZ01000011">
    <property type="protein sequence ID" value="TMR41876.1"/>
    <property type="molecule type" value="Genomic_DNA"/>
</dbReference>
<dbReference type="CDD" id="cd00568">
    <property type="entry name" value="TPP_enzymes"/>
    <property type="match status" value="1"/>
</dbReference>
<name>A0A5S4HA75_9ACTN</name>
<dbReference type="SUPFAM" id="SSF52518">
    <property type="entry name" value="Thiamin diphosphate-binding fold (THDP-binding)"/>
    <property type="match status" value="2"/>
</dbReference>
<dbReference type="GO" id="GO:0047435">
    <property type="term" value="F:5-guanidino-2-oxopentanoate decarboxylase activity"/>
    <property type="evidence" value="ECO:0007669"/>
    <property type="project" value="UniProtKB-EC"/>
</dbReference>
<dbReference type="PANTHER" id="PTHR18968">
    <property type="entry name" value="THIAMINE PYROPHOSPHATE ENZYMES"/>
    <property type="match status" value="1"/>
</dbReference>
<dbReference type="Gene3D" id="3.40.50.970">
    <property type="match status" value="2"/>
</dbReference>
<dbReference type="Pfam" id="PF02775">
    <property type="entry name" value="TPP_enzyme_C"/>
    <property type="match status" value="1"/>
</dbReference>
<dbReference type="NCBIfam" id="NF005712">
    <property type="entry name" value="PRK07524.1"/>
    <property type="match status" value="1"/>
</dbReference>